<comment type="caution">
    <text evidence="2">The sequence shown here is derived from an EMBL/GenBank/DDBJ whole genome shotgun (WGS) entry which is preliminary data.</text>
</comment>
<evidence type="ECO:0000256" key="1">
    <source>
        <dbReference type="ARBA" id="ARBA00022649"/>
    </source>
</evidence>
<dbReference type="EMBL" id="JAUSRF010000018">
    <property type="protein sequence ID" value="MDP9839631.1"/>
    <property type="molecule type" value="Genomic_DNA"/>
</dbReference>
<proteinExistence type="predicted"/>
<organism evidence="2 3">
    <name type="scientific">Neorhizobium huautlense</name>
    <dbReference type="NCBI Taxonomy" id="67774"/>
    <lineage>
        <taxon>Bacteria</taxon>
        <taxon>Pseudomonadati</taxon>
        <taxon>Pseudomonadota</taxon>
        <taxon>Alphaproteobacteria</taxon>
        <taxon>Hyphomicrobiales</taxon>
        <taxon>Rhizobiaceae</taxon>
        <taxon>Rhizobium/Agrobacterium group</taxon>
        <taxon>Neorhizobium</taxon>
    </lineage>
</organism>
<dbReference type="Proteomes" id="UP001241472">
    <property type="component" value="Unassembled WGS sequence"/>
</dbReference>
<dbReference type="InterPro" id="IPR007712">
    <property type="entry name" value="RelE/ParE_toxin"/>
</dbReference>
<gene>
    <name evidence="2" type="ORF">J2T09_004407</name>
</gene>
<protein>
    <submittedName>
        <fullName evidence="2">Plasmid stabilization system protein ParE</fullName>
    </submittedName>
</protein>
<reference evidence="2 3" key="1">
    <citation type="submission" date="2023-07" db="EMBL/GenBank/DDBJ databases">
        <title>Sorghum-associated microbial communities from plants grown in Nebraska, USA.</title>
        <authorList>
            <person name="Schachtman D."/>
        </authorList>
    </citation>
    <scope>NUCLEOTIDE SEQUENCE [LARGE SCALE GENOMIC DNA]</scope>
    <source>
        <strain evidence="2 3">DS1307</strain>
    </source>
</reference>
<evidence type="ECO:0000313" key="3">
    <source>
        <dbReference type="Proteomes" id="UP001241472"/>
    </source>
</evidence>
<sequence length="104" mass="11795">MNASLQWSRDALEDFKKQIAYIAEHNPQAAAKVAERMDDCARKLLLRSTGRPGRVDGTLEKTVPGLPYIMAYAVSADETRTVITILRLIHTARDWRRGKWPPFA</sequence>
<keyword evidence="3" id="KW-1185">Reference proteome</keyword>
<dbReference type="RefSeq" id="WP_306838420.1">
    <property type="nucleotide sequence ID" value="NZ_JAUSRF010000018.1"/>
</dbReference>
<dbReference type="Pfam" id="PF05016">
    <property type="entry name" value="ParE_toxin"/>
    <property type="match status" value="1"/>
</dbReference>
<accession>A0ABT9PZU5</accession>
<keyword evidence="1" id="KW-1277">Toxin-antitoxin system</keyword>
<name>A0ABT9PZU5_9HYPH</name>
<evidence type="ECO:0000313" key="2">
    <source>
        <dbReference type="EMBL" id="MDP9839631.1"/>
    </source>
</evidence>
<dbReference type="InterPro" id="IPR035093">
    <property type="entry name" value="RelE/ParE_toxin_dom_sf"/>
</dbReference>
<dbReference type="Gene3D" id="3.30.2310.20">
    <property type="entry name" value="RelE-like"/>
    <property type="match status" value="1"/>
</dbReference>